<keyword evidence="2" id="KW-1185">Reference proteome</keyword>
<proteinExistence type="predicted"/>
<reference evidence="2" key="1">
    <citation type="journal article" date="2012" name="Nat. Biotechnol.">
        <title>Reference genome sequence of the model plant Setaria.</title>
        <authorList>
            <person name="Bennetzen J.L."/>
            <person name="Schmutz J."/>
            <person name="Wang H."/>
            <person name="Percifield R."/>
            <person name="Hawkins J."/>
            <person name="Pontaroli A.C."/>
            <person name="Estep M."/>
            <person name="Feng L."/>
            <person name="Vaughn J.N."/>
            <person name="Grimwood J."/>
            <person name="Jenkins J."/>
            <person name="Barry K."/>
            <person name="Lindquist E."/>
            <person name="Hellsten U."/>
            <person name="Deshpande S."/>
            <person name="Wang X."/>
            <person name="Wu X."/>
            <person name="Mitros T."/>
            <person name="Triplett J."/>
            <person name="Yang X."/>
            <person name="Ye C.Y."/>
            <person name="Mauro-Herrera M."/>
            <person name="Wang L."/>
            <person name="Li P."/>
            <person name="Sharma M."/>
            <person name="Sharma R."/>
            <person name="Ronald P.C."/>
            <person name="Panaud O."/>
            <person name="Kellogg E.A."/>
            <person name="Brutnell T.P."/>
            <person name="Doust A.N."/>
            <person name="Tuskan G.A."/>
            <person name="Rokhsar D."/>
            <person name="Devos K.M."/>
        </authorList>
    </citation>
    <scope>NUCLEOTIDE SEQUENCE [LARGE SCALE GENOMIC DNA]</scope>
    <source>
        <strain evidence="2">cv. Yugu1</strain>
    </source>
</reference>
<evidence type="ECO:0000313" key="1">
    <source>
        <dbReference type="EnsemblPlants" id="KQL11388"/>
    </source>
</evidence>
<reference evidence="1" key="2">
    <citation type="submission" date="2018-08" db="UniProtKB">
        <authorList>
            <consortium name="EnsemblPlants"/>
        </authorList>
    </citation>
    <scope>IDENTIFICATION</scope>
    <source>
        <strain evidence="1">Yugu1</strain>
    </source>
</reference>
<dbReference type="InParanoid" id="K3Y4K8"/>
<dbReference type="EnsemblPlants" id="KQL11388">
    <property type="protein sequence ID" value="KQL11388"/>
    <property type="gene ID" value="SETIT_009146mg"/>
</dbReference>
<name>K3Y4K8_SETIT</name>
<organism evidence="1 2">
    <name type="scientific">Setaria italica</name>
    <name type="common">Foxtail millet</name>
    <name type="synonym">Panicum italicum</name>
    <dbReference type="NCBI Taxonomy" id="4555"/>
    <lineage>
        <taxon>Eukaryota</taxon>
        <taxon>Viridiplantae</taxon>
        <taxon>Streptophyta</taxon>
        <taxon>Embryophyta</taxon>
        <taxon>Tracheophyta</taxon>
        <taxon>Spermatophyta</taxon>
        <taxon>Magnoliopsida</taxon>
        <taxon>Liliopsida</taxon>
        <taxon>Poales</taxon>
        <taxon>Poaceae</taxon>
        <taxon>PACMAD clade</taxon>
        <taxon>Panicoideae</taxon>
        <taxon>Panicodae</taxon>
        <taxon>Paniceae</taxon>
        <taxon>Cenchrinae</taxon>
        <taxon>Setaria</taxon>
    </lineage>
</organism>
<sequence length="38" mass="4372">MTFFTRIALGRKPLEVKAFQRSSMKQKPRGWAFGSKQG</sequence>
<evidence type="ECO:0000313" key="2">
    <source>
        <dbReference type="Proteomes" id="UP000004995"/>
    </source>
</evidence>
<dbReference type="Gramene" id="KQL11388">
    <property type="protein sequence ID" value="KQL11388"/>
    <property type="gene ID" value="SETIT_009146mg"/>
</dbReference>
<dbReference type="AlphaFoldDB" id="K3Y4K8"/>
<dbReference type="HOGENOM" id="CLU_3336475_0_0_1"/>
<accession>K3Y4K8</accession>
<protein>
    <submittedName>
        <fullName evidence="1">Uncharacterized protein</fullName>
    </submittedName>
</protein>
<dbReference type="Proteomes" id="UP000004995">
    <property type="component" value="Unassembled WGS sequence"/>
</dbReference>
<dbReference type="EMBL" id="AGNK02002606">
    <property type="status" value="NOT_ANNOTATED_CDS"/>
    <property type="molecule type" value="Genomic_DNA"/>
</dbReference>